<evidence type="ECO:0000256" key="9">
    <source>
        <dbReference type="PROSITE-ProRule" id="PRU00124"/>
    </source>
</evidence>
<evidence type="ECO:0000256" key="6">
    <source>
        <dbReference type="ARBA" id="ARBA00023157"/>
    </source>
</evidence>
<protein>
    <submittedName>
        <fullName evidence="10">Uncharacterized protein</fullName>
    </submittedName>
</protein>
<dbReference type="Gene3D" id="4.10.400.10">
    <property type="entry name" value="Low-density Lipoprotein Receptor"/>
    <property type="match status" value="5"/>
</dbReference>
<evidence type="ECO:0000256" key="4">
    <source>
        <dbReference type="ARBA" id="ARBA00022989"/>
    </source>
</evidence>
<evidence type="ECO:0000256" key="3">
    <source>
        <dbReference type="ARBA" id="ARBA00022737"/>
    </source>
</evidence>
<keyword evidence="7" id="KW-0675">Receptor</keyword>
<keyword evidence="4" id="KW-1133">Transmembrane helix</keyword>
<dbReference type="GO" id="GO:0005041">
    <property type="term" value="F:low-density lipoprotein particle receptor activity"/>
    <property type="evidence" value="ECO:0007669"/>
    <property type="project" value="TreeGrafter"/>
</dbReference>
<evidence type="ECO:0000256" key="8">
    <source>
        <dbReference type="ARBA" id="ARBA00023180"/>
    </source>
</evidence>
<comment type="subcellular location">
    <subcellularLocation>
        <location evidence="1">Membrane</location>
        <topology evidence="1">Single-pass membrane protein</topology>
    </subcellularLocation>
</comment>
<evidence type="ECO:0000256" key="7">
    <source>
        <dbReference type="ARBA" id="ARBA00023170"/>
    </source>
</evidence>
<comment type="caution">
    <text evidence="9">Lacks conserved residue(s) required for the propagation of feature annotation.</text>
</comment>
<evidence type="ECO:0000256" key="1">
    <source>
        <dbReference type="ARBA" id="ARBA00004167"/>
    </source>
</evidence>
<feature type="disulfide bond" evidence="9">
    <location>
        <begin position="160"/>
        <end position="175"/>
    </location>
</feature>
<accession>A0A1B6KSF0</accession>
<sequence>VVTSLAVFGETQLQVAPLGGLGCNDSLPAFECEGDHVCVGLLSLCNGIPDCPSGQDETVQQCGCLANEFSCGNSCVALVKRCDRQLDCFHGEDEQDCNTYLCPTTHFKCNNHFCVPLHAVCDFTDHCGDGSDEINCPHRPCWNKEFRCDNGQCLRPGELCDGHPDCQDLSDEINCSDSDFVDCGDGSRVHRYYWCDQWPDCALSHLDETDCHECNASSEFRCPNGRCIRRANICDSHCDCAPSPTTSLGSDVTCADELGCNNLYSLENGSVFTDVSNISFQKWRIPIPRHITIF</sequence>
<dbReference type="GO" id="GO:0043235">
    <property type="term" value="C:receptor complex"/>
    <property type="evidence" value="ECO:0007669"/>
    <property type="project" value="TreeGrafter"/>
</dbReference>
<dbReference type="InterPro" id="IPR036055">
    <property type="entry name" value="LDL_receptor-like_sf"/>
</dbReference>
<keyword evidence="6 9" id="KW-1015">Disulfide bond</keyword>
<evidence type="ECO:0000313" key="10">
    <source>
        <dbReference type="EMBL" id="JAT14369.1"/>
    </source>
</evidence>
<keyword evidence="3" id="KW-0677">Repeat</keyword>
<feature type="disulfide bond" evidence="9">
    <location>
        <begin position="82"/>
        <end position="97"/>
    </location>
</feature>
<dbReference type="PROSITE" id="PS01209">
    <property type="entry name" value="LDLRA_1"/>
    <property type="match status" value="1"/>
</dbReference>
<dbReference type="Pfam" id="PF00057">
    <property type="entry name" value="Ldl_recept_a"/>
    <property type="match status" value="3"/>
</dbReference>
<dbReference type="InterPro" id="IPR002172">
    <property type="entry name" value="LDrepeatLR_classA_rpt"/>
</dbReference>
<feature type="disulfide bond" evidence="9">
    <location>
        <begin position="148"/>
        <end position="166"/>
    </location>
</feature>
<organism evidence="10">
    <name type="scientific">Graphocephala atropunctata</name>
    <dbReference type="NCBI Taxonomy" id="36148"/>
    <lineage>
        <taxon>Eukaryota</taxon>
        <taxon>Metazoa</taxon>
        <taxon>Ecdysozoa</taxon>
        <taxon>Arthropoda</taxon>
        <taxon>Hexapoda</taxon>
        <taxon>Insecta</taxon>
        <taxon>Pterygota</taxon>
        <taxon>Neoptera</taxon>
        <taxon>Paraneoptera</taxon>
        <taxon>Hemiptera</taxon>
        <taxon>Auchenorrhyncha</taxon>
        <taxon>Membracoidea</taxon>
        <taxon>Cicadellidae</taxon>
        <taxon>Cicadellinae</taxon>
        <taxon>Cicadellini</taxon>
        <taxon>Graphocephala</taxon>
    </lineage>
</organism>
<name>A0A1B6KSF0_9HEMI</name>
<proteinExistence type="predicted"/>
<keyword evidence="2" id="KW-0812">Transmembrane</keyword>
<dbReference type="PROSITE" id="PS50068">
    <property type="entry name" value="LDLRA_2"/>
    <property type="match status" value="5"/>
</dbReference>
<evidence type="ECO:0000256" key="2">
    <source>
        <dbReference type="ARBA" id="ARBA00022692"/>
    </source>
</evidence>
<dbReference type="AlphaFoldDB" id="A0A1B6KSF0"/>
<dbReference type="SMART" id="SM00192">
    <property type="entry name" value="LDLa"/>
    <property type="match status" value="6"/>
</dbReference>
<feature type="disulfide bond" evidence="9">
    <location>
        <begin position="102"/>
        <end position="114"/>
    </location>
</feature>
<dbReference type="InterPro" id="IPR051221">
    <property type="entry name" value="LDLR-related"/>
</dbReference>
<feature type="disulfide bond" evidence="9">
    <location>
        <begin position="141"/>
        <end position="153"/>
    </location>
</feature>
<dbReference type="InterPro" id="IPR023415">
    <property type="entry name" value="LDLR_class-A_CS"/>
</dbReference>
<dbReference type="PANTHER" id="PTHR22722">
    <property type="entry name" value="LOW-DENSITY LIPOPROTEIN RECEPTOR-RELATED PROTEIN 2-RELATED"/>
    <property type="match status" value="1"/>
</dbReference>
<gene>
    <name evidence="10" type="ORF">g.5728</name>
</gene>
<dbReference type="PANTHER" id="PTHR22722:SF5">
    <property type="entry name" value="LOW-DENSITY LIPOPROTEIN RECEPTOR-RELATED PROTEIN 1B"/>
    <property type="match status" value="1"/>
</dbReference>
<dbReference type="SUPFAM" id="SSF57424">
    <property type="entry name" value="LDL receptor-like module"/>
    <property type="match status" value="4"/>
</dbReference>
<keyword evidence="8" id="KW-0325">Glycoprotein</keyword>
<feature type="disulfide bond" evidence="9">
    <location>
        <begin position="121"/>
        <end position="136"/>
    </location>
</feature>
<feature type="disulfide bond" evidence="9">
    <location>
        <begin position="109"/>
        <end position="127"/>
    </location>
</feature>
<reference evidence="10" key="1">
    <citation type="submission" date="2015-11" db="EMBL/GenBank/DDBJ databases">
        <title>De novo transcriptome assembly of four potential Pierce s Disease insect vectors from Arizona vineyards.</title>
        <authorList>
            <person name="Tassone E.E."/>
        </authorList>
    </citation>
    <scope>NUCLEOTIDE SEQUENCE</scope>
</reference>
<dbReference type="GO" id="GO:0005886">
    <property type="term" value="C:plasma membrane"/>
    <property type="evidence" value="ECO:0007669"/>
    <property type="project" value="TreeGrafter"/>
</dbReference>
<feature type="disulfide bond" evidence="9">
    <location>
        <begin position="222"/>
        <end position="240"/>
    </location>
</feature>
<dbReference type="PRINTS" id="PR00261">
    <property type="entry name" value="LDLRECEPTOR"/>
</dbReference>
<dbReference type="EMBL" id="GEBQ01025608">
    <property type="protein sequence ID" value="JAT14369.1"/>
    <property type="molecule type" value="Transcribed_RNA"/>
</dbReference>
<evidence type="ECO:0000256" key="5">
    <source>
        <dbReference type="ARBA" id="ARBA00023136"/>
    </source>
</evidence>
<dbReference type="CDD" id="cd00112">
    <property type="entry name" value="LDLa"/>
    <property type="match status" value="3"/>
</dbReference>
<keyword evidence="5" id="KW-0472">Membrane</keyword>
<feature type="non-terminal residue" evidence="10">
    <location>
        <position position="1"/>
    </location>
</feature>